<feature type="signal peptide" evidence="1">
    <location>
        <begin position="1"/>
        <end position="15"/>
    </location>
</feature>
<feature type="chain" id="PRO_5013039815" evidence="1">
    <location>
        <begin position="16"/>
        <end position="238"/>
    </location>
</feature>
<proteinExistence type="predicted"/>
<dbReference type="HOGENOM" id="CLU_1166499_0_0_1"/>
<keyword evidence="1" id="KW-0732">Signal</keyword>
<protein>
    <submittedName>
        <fullName evidence="2">Uncharacterized protein</fullName>
    </submittedName>
</protein>
<dbReference type="Proteomes" id="UP000014978">
    <property type="component" value="Unassembled WGS sequence"/>
</dbReference>
<reference evidence="3" key="1">
    <citation type="journal article" date="2013" name="PLoS Genet.">
        <title>The genome of Spraguea lophii and the basis of host-microsporidian interactions.</title>
        <authorList>
            <person name="Campbell S.E."/>
            <person name="Williams T.A."/>
            <person name="Yousuf A."/>
            <person name="Soanes D.M."/>
            <person name="Paszkiewicz K.H."/>
            <person name="Williams B.A.P."/>
        </authorList>
    </citation>
    <scope>NUCLEOTIDE SEQUENCE [LARGE SCALE GENOMIC DNA]</scope>
    <source>
        <strain evidence="3">42_110</strain>
    </source>
</reference>
<keyword evidence="3" id="KW-1185">Reference proteome</keyword>
<dbReference type="EMBL" id="ATCN01000796">
    <property type="protein sequence ID" value="EPR78431.1"/>
    <property type="molecule type" value="Genomic_DNA"/>
</dbReference>
<accession>S7W6L0</accession>
<organism evidence="2 3">
    <name type="scientific">Spraguea lophii (strain 42_110)</name>
    <name type="common">Microsporidian parasite</name>
    <dbReference type="NCBI Taxonomy" id="1358809"/>
    <lineage>
        <taxon>Eukaryota</taxon>
        <taxon>Fungi</taxon>
        <taxon>Fungi incertae sedis</taxon>
        <taxon>Microsporidia</taxon>
        <taxon>Spragueidae</taxon>
        <taxon>Spraguea</taxon>
    </lineage>
</organism>
<evidence type="ECO:0000256" key="1">
    <source>
        <dbReference type="SAM" id="SignalP"/>
    </source>
</evidence>
<name>S7W6L0_SPRLO</name>
<sequence length="238" mass="28630">MFNNILIFFLSYCLSARSKLRLFVNEKDKIVNYNEKLKSCIKKSLAREKISLMRIEELTKKYINIFRITFDVANRMYINEYDKINFFLRYGLARKLTNKEASENIAYKILYVIKDVFDDYDGDKTFTRSVNMVTRSKSMILTWAKNFILDNYTKGKFSNSMNFKSNRIETSLRIIIHLYEKNYRNIEPIFSNMLNSMKMDDHQKKLLKKAINDYNKNIDKELKPITYFYTSKFEIKHI</sequence>
<evidence type="ECO:0000313" key="3">
    <source>
        <dbReference type="Proteomes" id="UP000014978"/>
    </source>
</evidence>
<gene>
    <name evidence="2" type="ORF">SLOPH_1160</name>
</gene>
<dbReference type="InParanoid" id="S7W6L0"/>
<evidence type="ECO:0000313" key="2">
    <source>
        <dbReference type="EMBL" id="EPR78431.1"/>
    </source>
</evidence>
<dbReference type="AlphaFoldDB" id="S7W6L0"/>
<comment type="caution">
    <text evidence="2">The sequence shown here is derived from an EMBL/GenBank/DDBJ whole genome shotgun (WGS) entry which is preliminary data.</text>
</comment>
<dbReference type="VEuPathDB" id="MicrosporidiaDB:SLOPH_1160"/>